<name>A0A8J5KHE9_ZINOF</name>
<evidence type="ECO:0000256" key="12">
    <source>
        <dbReference type="ARBA" id="ARBA00022989"/>
    </source>
</evidence>
<keyword evidence="8" id="KW-0677">Repeat</keyword>
<keyword evidence="7 18" id="KW-0732">Signal</keyword>
<evidence type="ECO:0000256" key="5">
    <source>
        <dbReference type="ARBA" id="ARBA00022679"/>
    </source>
</evidence>
<dbReference type="Gene3D" id="2.60.120.430">
    <property type="entry name" value="Galactose-binding lectin"/>
    <property type="match status" value="1"/>
</dbReference>
<evidence type="ECO:0000256" key="1">
    <source>
        <dbReference type="ARBA" id="ARBA00004162"/>
    </source>
</evidence>
<accession>A0A8J5KHE9</accession>
<dbReference type="InterPro" id="IPR024788">
    <property type="entry name" value="Malectin-like_Carb-bd_dom"/>
</dbReference>
<feature type="domain" description="Protein kinase" evidence="19">
    <location>
        <begin position="597"/>
        <end position="891"/>
    </location>
</feature>
<dbReference type="PANTHER" id="PTHR45631">
    <property type="entry name" value="OS07G0107800 PROTEIN-RELATED"/>
    <property type="match status" value="1"/>
</dbReference>
<keyword evidence="12 17" id="KW-1133">Transmembrane helix</keyword>
<dbReference type="Gene3D" id="3.80.10.10">
    <property type="entry name" value="Ribonuclease Inhibitor"/>
    <property type="match status" value="1"/>
</dbReference>
<dbReference type="InterPro" id="IPR032675">
    <property type="entry name" value="LRR_dom_sf"/>
</dbReference>
<keyword evidence="21" id="KW-1185">Reference proteome</keyword>
<dbReference type="SMART" id="SM00220">
    <property type="entry name" value="S_TKc"/>
    <property type="match status" value="1"/>
</dbReference>
<keyword evidence="4" id="KW-0433">Leucine-rich repeat</keyword>
<gene>
    <name evidence="20" type="ORF">ZIOFF_051515</name>
</gene>
<proteinExistence type="predicted"/>
<evidence type="ECO:0000256" key="11">
    <source>
        <dbReference type="ARBA" id="ARBA00022840"/>
    </source>
</evidence>
<evidence type="ECO:0000256" key="4">
    <source>
        <dbReference type="ARBA" id="ARBA00022614"/>
    </source>
</evidence>
<dbReference type="Gene3D" id="3.30.200.20">
    <property type="entry name" value="Phosphorylase Kinase, domain 1"/>
    <property type="match status" value="1"/>
</dbReference>
<dbReference type="EC" id="2.7.11.1" evidence="2"/>
<dbReference type="Proteomes" id="UP000734854">
    <property type="component" value="Unassembled WGS sequence"/>
</dbReference>
<reference evidence="20 21" key="1">
    <citation type="submission" date="2020-08" db="EMBL/GenBank/DDBJ databases">
        <title>Plant Genome Project.</title>
        <authorList>
            <person name="Zhang R.-G."/>
        </authorList>
    </citation>
    <scope>NUCLEOTIDE SEQUENCE [LARGE SCALE GENOMIC DNA]</scope>
    <source>
        <tissue evidence="20">Rhizome</tissue>
    </source>
</reference>
<dbReference type="InterPro" id="IPR001611">
    <property type="entry name" value="Leu-rich_rpt"/>
</dbReference>
<dbReference type="CDD" id="cd14066">
    <property type="entry name" value="STKc_IRAK"/>
    <property type="match status" value="1"/>
</dbReference>
<protein>
    <recommendedName>
        <fullName evidence="2">non-specific serine/threonine protein kinase</fullName>
        <ecNumber evidence="2">2.7.11.1</ecNumber>
    </recommendedName>
</protein>
<evidence type="ECO:0000256" key="17">
    <source>
        <dbReference type="SAM" id="Phobius"/>
    </source>
</evidence>
<dbReference type="Pfam" id="PF12819">
    <property type="entry name" value="Malectin_like"/>
    <property type="match status" value="1"/>
</dbReference>
<dbReference type="InterPro" id="IPR011009">
    <property type="entry name" value="Kinase-like_dom_sf"/>
</dbReference>
<dbReference type="SUPFAM" id="SSF56112">
    <property type="entry name" value="Protein kinase-like (PK-like)"/>
    <property type="match status" value="1"/>
</dbReference>
<evidence type="ECO:0000256" key="18">
    <source>
        <dbReference type="SAM" id="SignalP"/>
    </source>
</evidence>
<keyword evidence="11 16" id="KW-0067">ATP-binding</keyword>
<dbReference type="InterPro" id="IPR001245">
    <property type="entry name" value="Ser-Thr/Tyr_kinase_cat_dom"/>
</dbReference>
<evidence type="ECO:0000256" key="9">
    <source>
        <dbReference type="ARBA" id="ARBA00022741"/>
    </source>
</evidence>
<dbReference type="Pfam" id="PF13855">
    <property type="entry name" value="LRR_8"/>
    <property type="match status" value="1"/>
</dbReference>
<evidence type="ECO:0000256" key="8">
    <source>
        <dbReference type="ARBA" id="ARBA00022737"/>
    </source>
</evidence>
<comment type="catalytic activity">
    <reaction evidence="14">
        <text>L-threonyl-[protein] + ATP = O-phospho-L-threonyl-[protein] + ADP + H(+)</text>
        <dbReference type="Rhea" id="RHEA:46608"/>
        <dbReference type="Rhea" id="RHEA-COMP:11060"/>
        <dbReference type="Rhea" id="RHEA-COMP:11605"/>
        <dbReference type="ChEBI" id="CHEBI:15378"/>
        <dbReference type="ChEBI" id="CHEBI:30013"/>
        <dbReference type="ChEBI" id="CHEBI:30616"/>
        <dbReference type="ChEBI" id="CHEBI:61977"/>
        <dbReference type="ChEBI" id="CHEBI:456216"/>
        <dbReference type="EC" id="2.7.11.1"/>
    </reaction>
</comment>
<evidence type="ECO:0000256" key="10">
    <source>
        <dbReference type="ARBA" id="ARBA00022777"/>
    </source>
</evidence>
<evidence type="ECO:0000259" key="19">
    <source>
        <dbReference type="PROSITE" id="PS50011"/>
    </source>
</evidence>
<dbReference type="GO" id="GO:0004674">
    <property type="term" value="F:protein serine/threonine kinase activity"/>
    <property type="evidence" value="ECO:0007669"/>
    <property type="project" value="UniProtKB-KW"/>
</dbReference>
<dbReference type="InterPro" id="IPR017441">
    <property type="entry name" value="Protein_kinase_ATP_BS"/>
</dbReference>
<evidence type="ECO:0000256" key="14">
    <source>
        <dbReference type="ARBA" id="ARBA00047899"/>
    </source>
</evidence>
<keyword evidence="9 16" id="KW-0547">Nucleotide-binding</keyword>
<evidence type="ECO:0000256" key="6">
    <source>
        <dbReference type="ARBA" id="ARBA00022692"/>
    </source>
</evidence>
<evidence type="ECO:0000256" key="7">
    <source>
        <dbReference type="ARBA" id="ARBA00022729"/>
    </source>
</evidence>
<dbReference type="InterPro" id="IPR008271">
    <property type="entry name" value="Ser/Thr_kinase_AS"/>
</dbReference>
<dbReference type="GO" id="GO:0005886">
    <property type="term" value="C:plasma membrane"/>
    <property type="evidence" value="ECO:0007669"/>
    <property type="project" value="UniProtKB-SubCell"/>
</dbReference>
<dbReference type="FunFam" id="3.80.10.10:FF:000129">
    <property type="entry name" value="Leucine-rich repeat receptor-like kinase"/>
    <property type="match status" value="1"/>
</dbReference>
<dbReference type="AlphaFoldDB" id="A0A8J5KHE9"/>
<keyword evidence="13 17" id="KW-0472">Membrane</keyword>
<evidence type="ECO:0000256" key="3">
    <source>
        <dbReference type="ARBA" id="ARBA00022527"/>
    </source>
</evidence>
<evidence type="ECO:0000313" key="21">
    <source>
        <dbReference type="Proteomes" id="UP000734854"/>
    </source>
</evidence>
<dbReference type="GO" id="GO:0005524">
    <property type="term" value="F:ATP binding"/>
    <property type="evidence" value="ECO:0007669"/>
    <property type="project" value="UniProtKB-UniRule"/>
</dbReference>
<feature type="binding site" evidence="16">
    <location>
        <position position="625"/>
    </location>
    <ligand>
        <name>ATP</name>
        <dbReference type="ChEBI" id="CHEBI:30616"/>
    </ligand>
</feature>
<comment type="caution">
    <text evidence="20">The sequence shown here is derived from an EMBL/GenBank/DDBJ whole genome shotgun (WGS) entry which is preliminary data.</text>
</comment>
<dbReference type="SUPFAM" id="SSF52058">
    <property type="entry name" value="L domain-like"/>
    <property type="match status" value="1"/>
</dbReference>
<dbReference type="InterPro" id="IPR000719">
    <property type="entry name" value="Prot_kinase_dom"/>
</dbReference>
<feature type="chain" id="PRO_5035177372" description="non-specific serine/threonine protein kinase" evidence="18">
    <location>
        <begin position="28"/>
        <end position="938"/>
    </location>
</feature>
<dbReference type="PROSITE" id="PS00107">
    <property type="entry name" value="PROTEIN_KINASE_ATP"/>
    <property type="match status" value="1"/>
</dbReference>
<comment type="subcellular location">
    <subcellularLocation>
        <location evidence="1">Cell membrane</location>
        <topology evidence="1">Single-pass membrane protein</topology>
    </subcellularLocation>
</comment>
<dbReference type="PANTHER" id="PTHR45631:SF202">
    <property type="entry name" value="SENESCENCE-INDUCED RECEPTOR-LIKE SERINE_THREONINE-PROTEIN KINASE"/>
    <property type="match status" value="1"/>
</dbReference>
<evidence type="ECO:0000256" key="13">
    <source>
        <dbReference type="ARBA" id="ARBA00023136"/>
    </source>
</evidence>
<comment type="catalytic activity">
    <reaction evidence="15">
        <text>L-seryl-[protein] + ATP = O-phospho-L-seryl-[protein] + ADP + H(+)</text>
        <dbReference type="Rhea" id="RHEA:17989"/>
        <dbReference type="Rhea" id="RHEA-COMP:9863"/>
        <dbReference type="Rhea" id="RHEA-COMP:11604"/>
        <dbReference type="ChEBI" id="CHEBI:15378"/>
        <dbReference type="ChEBI" id="CHEBI:29999"/>
        <dbReference type="ChEBI" id="CHEBI:30616"/>
        <dbReference type="ChEBI" id="CHEBI:83421"/>
        <dbReference type="ChEBI" id="CHEBI:456216"/>
        <dbReference type="EC" id="2.7.11.1"/>
    </reaction>
</comment>
<evidence type="ECO:0000256" key="2">
    <source>
        <dbReference type="ARBA" id="ARBA00012513"/>
    </source>
</evidence>
<feature type="signal peptide" evidence="18">
    <location>
        <begin position="1"/>
        <end position="27"/>
    </location>
</feature>
<dbReference type="EMBL" id="JACMSC010000014">
    <property type="protein sequence ID" value="KAG6490230.1"/>
    <property type="molecule type" value="Genomic_DNA"/>
</dbReference>
<dbReference type="Pfam" id="PF07714">
    <property type="entry name" value="PK_Tyr_Ser-Thr"/>
    <property type="match status" value="1"/>
</dbReference>
<keyword evidence="3" id="KW-0723">Serine/threonine-protein kinase</keyword>
<evidence type="ECO:0000256" key="16">
    <source>
        <dbReference type="PROSITE-ProRule" id="PRU10141"/>
    </source>
</evidence>
<dbReference type="Gene3D" id="1.10.510.10">
    <property type="entry name" value="Transferase(Phosphotransferase) domain 1"/>
    <property type="match status" value="1"/>
</dbReference>
<organism evidence="20 21">
    <name type="scientific">Zingiber officinale</name>
    <name type="common">Ginger</name>
    <name type="synonym">Amomum zingiber</name>
    <dbReference type="NCBI Taxonomy" id="94328"/>
    <lineage>
        <taxon>Eukaryota</taxon>
        <taxon>Viridiplantae</taxon>
        <taxon>Streptophyta</taxon>
        <taxon>Embryophyta</taxon>
        <taxon>Tracheophyta</taxon>
        <taxon>Spermatophyta</taxon>
        <taxon>Magnoliopsida</taxon>
        <taxon>Liliopsida</taxon>
        <taxon>Zingiberales</taxon>
        <taxon>Zingiberaceae</taxon>
        <taxon>Zingiber</taxon>
    </lineage>
</organism>
<evidence type="ECO:0000313" key="20">
    <source>
        <dbReference type="EMBL" id="KAG6490230.1"/>
    </source>
</evidence>
<feature type="transmembrane region" description="Helical" evidence="17">
    <location>
        <begin position="535"/>
        <end position="559"/>
    </location>
</feature>
<keyword evidence="5" id="KW-0808">Transferase</keyword>
<keyword evidence="10" id="KW-0418">Kinase</keyword>
<sequence>MSRLGSPAVAVWCFFLVVFSAADEAGAHHVGEEPDADDFTSINCGNTDETIYTDEATGINYTSDSSYITTGDARSISPSLLAATPKYLQTLRSFPNSTAPPRNCYSLQAVKIQEYLIRVTFMHGDYDGSFAAGGGGLLFDLYVDVNLCRTVNVTEASRAYVVEVVAVAVAGNISVCLVDKGSGTPFVSAVELRPVPDTVMHSWFNQTQNLILFLRVDLGTTTDKVLRYPDDRIDRLWDPYSTWAHSLNFRPANLNLIAVTQTVDSDEDFKEPSTVMQTAVAPANSSILEFSWDFASSGATDNAFYAFLHFAELQNTSRSFNIYLNGDILQANFTPSPLKATYFPNDVPLVQSPRYQWTLNSTGLSNLPPILNALEVYTPLHLTNTPTDDRDAAAIVLIRSDYNVKRNWMGDACIPVQYAWEGLNCTNREESARIVGINLSSSELTGFISSSFASLFAMESLDLSGNKLTGSIPEELGNLPSLRYLNVSGNSLSGDIPAALQQKRKEGRLIFEFEGNPDLCTNVTQCEGSRKTKKLTMPIIVVLCLVSFLLIFVVIFMVWRLRKSEGNFSRLLKGRRDNPLQLENREFTYSELERITDNFKNSIGKGAFGTVYYGLLEDGTQVAVKLRSQSSSQGTKEFLAEALNLIRIHHKNLLTLVGYCMDGDHLALVYEYMSQGTLHDHLRDKTGRNTSLSWRQRLQIAVEAAQGLAIMRSLDYLHKGCKPPLVHRDVKTTNILLSETFEAKIADFGLSKAYQNDGDSHVSTNVVGTPGYLDPEYVMDSVFLSLRFMKYYLSYQLSEKSDVYSFGVVLLELITGQPPVIKVPHNTTLIQWVQQRLATGNIEDVVDANLGSQYDVNSIWKAADVALRCTSQTSHQRPSMAEVVLELKESLSLEAGPKAPTLNPDLSGKRLDTGTLGMSQTSAHDDIEYFPGISPAAR</sequence>
<evidence type="ECO:0000256" key="15">
    <source>
        <dbReference type="ARBA" id="ARBA00048679"/>
    </source>
</evidence>
<keyword evidence="6 17" id="KW-0812">Transmembrane</keyword>
<dbReference type="FunFam" id="3.30.200.20:FF:000178">
    <property type="entry name" value="serine/threonine-protein kinase PBS1-like"/>
    <property type="match status" value="1"/>
</dbReference>
<dbReference type="PROSITE" id="PS00108">
    <property type="entry name" value="PROTEIN_KINASE_ST"/>
    <property type="match status" value="1"/>
</dbReference>
<dbReference type="PROSITE" id="PS50011">
    <property type="entry name" value="PROTEIN_KINASE_DOM"/>
    <property type="match status" value="1"/>
</dbReference>